<comment type="caution">
    <text evidence="1">The sequence shown here is derived from an EMBL/GenBank/DDBJ whole genome shotgun (WGS) entry which is preliminary data.</text>
</comment>
<sequence>MSFLRKQTIQSIANASLLFLLALGCLFAPLATFAASPSNIINYQGRILDSNGTPVADTTINMEFRFYTALTGGTCVWSNSSSDCDGNTPASTVARSVTLTSGLLSEALGDIAATTPYAAIASSTFADNSAIYLEVEIAGEALSPRKQMVATPYALNAQTLDGYDSSALLLKAGDTATGVFTFQQTVDIDGGANISDVTAGANVTMGNSTGNLTFLSDNADITLTDATDNVFQILGSGGATLFDIDLG</sequence>
<reference evidence="1 2" key="1">
    <citation type="journal article" date="2015" name="Nature">
        <title>rRNA introns, odd ribosomes, and small enigmatic genomes across a large radiation of phyla.</title>
        <authorList>
            <person name="Brown C.T."/>
            <person name="Hug L.A."/>
            <person name="Thomas B.C."/>
            <person name="Sharon I."/>
            <person name="Castelle C.J."/>
            <person name="Singh A."/>
            <person name="Wilkins M.J."/>
            <person name="Williams K.H."/>
            <person name="Banfield J.F."/>
        </authorList>
    </citation>
    <scope>NUCLEOTIDE SEQUENCE [LARGE SCALE GENOMIC DNA]</scope>
</reference>
<feature type="non-terminal residue" evidence="1">
    <location>
        <position position="247"/>
    </location>
</feature>
<gene>
    <name evidence="1" type="ORF">UX45_C0022G0009</name>
</gene>
<dbReference type="Proteomes" id="UP000034705">
    <property type="component" value="Unassembled WGS sequence"/>
</dbReference>
<proteinExistence type="predicted"/>
<evidence type="ECO:0000313" key="1">
    <source>
        <dbReference type="EMBL" id="KKU32228.1"/>
    </source>
</evidence>
<organism evidence="1 2">
    <name type="scientific">Candidatus Uhrbacteria bacterium GW2011_GWF2_46_218</name>
    <dbReference type="NCBI Taxonomy" id="1619001"/>
    <lineage>
        <taxon>Bacteria</taxon>
        <taxon>Candidatus Uhriibacteriota</taxon>
    </lineage>
</organism>
<name>A0A0G1RQJ0_9BACT</name>
<accession>A0A0G1RQJ0</accession>
<protein>
    <submittedName>
        <fullName evidence="1">Uncharacterized protein</fullName>
    </submittedName>
</protein>
<dbReference type="EMBL" id="LCMG01000022">
    <property type="protein sequence ID" value="KKU32228.1"/>
    <property type="molecule type" value="Genomic_DNA"/>
</dbReference>
<evidence type="ECO:0000313" key="2">
    <source>
        <dbReference type="Proteomes" id="UP000034705"/>
    </source>
</evidence>
<dbReference type="PROSITE" id="PS51257">
    <property type="entry name" value="PROKAR_LIPOPROTEIN"/>
    <property type="match status" value="1"/>
</dbReference>
<dbReference type="AlphaFoldDB" id="A0A0G1RQJ0"/>